<dbReference type="PANTHER" id="PTHR16840">
    <property type="entry name" value="GROWTH ARREST-SPECIFIC PROTEIN 1"/>
    <property type="match status" value="1"/>
</dbReference>
<dbReference type="GO" id="GO:0005886">
    <property type="term" value="C:plasma membrane"/>
    <property type="evidence" value="ECO:0007669"/>
    <property type="project" value="UniProtKB-SubCell"/>
</dbReference>
<feature type="domain" description="GDNF/GAS1" evidence="6">
    <location>
        <begin position="123"/>
        <end position="200"/>
    </location>
</feature>
<name>A0A3B3TFR2_9TELE</name>
<evidence type="ECO:0000256" key="1">
    <source>
        <dbReference type="ARBA" id="ARBA00004236"/>
    </source>
</evidence>
<keyword evidence="8" id="KW-1185">Reference proteome</keyword>
<evidence type="ECO:0000256" key="3">
    <source>
        <dbReference type="ARBA" id="ARBA00022729"/>
    </source>
</evidence>
<evidence type="ECO:0000313" key="7">
    <source>
        <dbReference type="Ensembl" id="ENSPKIP00000041589.1"/>
    </source>
</evidence>
<evidence type="ECO:0000256" key="5">
    <source>
        <dbReference type="ARBA" id="ARBA00023180"/>
    </source>
</evidence>
<reference evidence="7" key="2">
    <citation type="submission" date="2025-09" db="UniProtKB">
        <authorList>
            <consortium name="Ensembl"/>
        </authorList>
    </citation>
    <scope>IDENTIFICATION</scope>
</reference>
<reference evidence="7" key="1">
    <citation type="submission" date="2025-08" db="UniProtKB">
        <authorList>
            <consortium name="Ensembl"/>
        </authorList>
    </citation>
    <scope>IDENTIFICATION</scope>
</reference>
<organism evidence="7 8">
    <name type="scientific">Paramormyrops kingsleyae</name>
    <dbReference type="NCBI Taxonomy" id="1676925"/>
    <lineage>
        <taxon>Eukaryota</taxon>
        <taxon>Metazoa</taxon>
        <taxon>Chordata</taxon>
        <taxon>Craniata</taxon>
        <taxon>Vertebrata</taxon>
        <taxon>Euteleostomi</taxon>
        <taxon>Actinopterygii</taxon>
        <taxon>Neopterygii</taxon>
        <taxon>Teleostei</taxon>
        <taxon>Osteoglossocephala</taxon>
        <taxon>Osteoglossomorpha</taxon>
        <taxon>Osteoglossiformes</taxon>
        <taxon>Mormyridae</taxon>
        <taxon>Paramormyrops</taxon>
    </lineage>
</organism>
<dbReference type="Ensembl" id="ENSPKIT00000022625.1">
    <property type="protein sequence ID" value="ENSPKIP00000041589.1"/>
    <property type="gene ID" value="ENSPKIG00000018079.1"/>
</dbReference>
<proteinExistence type="predicted"/>
<dbReference type="SMART" id="SM00907">
    <property type="entry name" value="GDNF"/>
    <property type="match status" value="2"/>
</dbReference>
<dbReference type="AlphaFoldDB" id="A0A3B3TFR2"/>
<evidence type="ECO:0000256" key="2">
    <source>
        <dbReference type="ARBA" id="ARBA00022475"/>
    </source>
</evidence>
<sequence>FRANETKGGNAEHSRICIFVLFPYFSVASPSRGRRLICWQAIMKCQGEPECDHAYQQYALACAPVINGERTKCPRHCIASFIQLNLTKNGPLLEDCDCATDIICKNAKRAIEPCLPRTSKMGCTEARRRCERDAECSAAMREYLIHCSKLFDGVRCTDACMNVIANMRKIPKAEQLDTCICDGTERIICEYVKINMNTLCFGSHRTYDGSGLPDSEEDHDGIDEDADYQLVGNAACPENVHCILNLVAPVLILYHVS</sequence>
<protein>
    <submittedName>
        <fullName evidence="7">Growth arrest-specific 1a</fullName>
    </submittedName>
</protein>
<dbReference type="Pfam" id="PF02351">
    <property type="entry name" value="GDNF"/>
    <property type="match status" value="1"/>
</dbReference>
<accession>A0A3B3TFR2</accession>
<gene>
    <name evidence="7" type="primary">GAS1</name>
</gene>
<keyword evidence="2" id="KW-1003">Cell membrane</keyword>
<dbReference type="GO" id="GO:0051726">
    <property type="term" value="P:regulation of cell cycle"/>
    <property type="evidence" value="ECO:0007669"/>
    <property type="project" value="InterPro"/>
</dbReference>
<feature type="domain" description="GDNF/GAS1" evidence="6">
    <location>
        <begin position="38"/>
        <end position="114"/>
    </location>
</feature>
<keyword evidence="4" id="KW-0472">Membrane</keyword>
<dbReference type="InterPro" id="IPR039596">
    <property type="entry name" value="GAS1"/>
</dbReference>
<evidence type="ECO:0000313" key="8">
    <source>
        <dbReference type="Proteomes" id="UP000261540"/>
    </source>
</evidence>
<dbReference type="PANTHER" id="PTHR16840:SF7">
    <property type="entry name" value="GROWTH ARREST-SPECIFIC 1B"/>
    <property type="match status" value="1"/>
</dbReference>
<dbReference type="GeneTree" id="ENSGT00390000001195"/>
<keyword evidence="3" id="KW-0732">Signal</keyword>
<evidence type="ECO:0000259" key="6">
    <source>
        <dbReference type="SMART" id="SM00907"/>
    </source>
</evidence>
<keyword evidence="5" id="KW-0325">Glycoprotein</keyword>
<evidence type="ECO:0000256" key="4">
    <source>
        <dbReference type="ARBA" id="ARBA00023136"/>
    </source>
</evidence>
<comment type="subcellular location">
    <subcellularLocation>
        <location evidence="1">Cell membrane</location>
    </subcellularLocation>
</comment>
<dbReference type="InterPro" id="IPR016017">
    <property type="entry name" value="GDNF/GAS1"/>
</dbReference>
<dbReference type="Proteomes" id="UP000261540">
    <property type="component" value="Unplaced"/>
</dbReference>
<dbReference type="STRING" id="1676925.ENSPKIP00000041589"/>